<evidence type="ECO:0000313" key="1">
    <source>
        <dbReference type="EMBL" id="CAF1336841.1"/>
    </source>
</evidence>
<dbReference type="Proteomes" id="UP000663823">
    <property type="component" value="Unassembled WGS sequence"/>
</dbReference>
<proteinExistence type="predicted"/>
<dbReference type="EMBL" id="CAJOAX010003797">
    <property type="protein sequence ID" value="CAF3873532.1"/>
    <property type="molecule type" value="Genomic_DNA"/>
</dbReference>
<comment type="caution">
    <text evidence="1">The sequence shown here is derived from an EMBL/GenBank/DDBJ whole genome shotgun (WGS) entry which is preliminary data.</text>
</comment>
<dbReference type="EMBL" id="CAJNOO010003430">
    <property type="protein sequence ID" value="CAF1336841.1"/>
    <property type="molecule type" value="Genomic_DNA"/>
</dbReference>
<sequence>MVPRFDKAFEEAVKDPSPADFGARCSEKQQLLKSNLRTVVFYVKDFAYETSQILYKVLLNHVSSLLQTIDVYQIIQIQTITNIKSYSIVIG</sequence>
<dbReference type="AlphaFoldDB" id="A0A815GD67"/>
<accession>A0A815GD67</accession>
<name>A0A815GD67_9BILA</name>
<protein>
    <submittedName>
        <fullName evidence="1">Uncharacterized protein</fullName>
    </submittedName>
</protein>
<organism evidence="1 3">
    <name type="scientific">Rotaria sordida</name>
    <dbReference type="NCBI Taxonomy" id="392033"/>
    <lineage>
        <taxon>Eukaryota</taxon>
        <taxon>Metazoa</taxon>
        <taxon>Spiralia</taxon>
        <taxon>Gnathifera</taxon>
        <taxon>Rotifera</taxon>
        <taxon>Eurotatoria</taxon>
        <taxon>Bdelloidea</taxon>
        <taxon>Philodinida</taxon>
        <taxon>Philodinidae</taxon>
        <taxon>Rotaria</taxon>
    </lineage>
</organism>
<evidence type="ECO:0000313" key="2">
    <source>
        <dbReference type="EMBL" id="CAF3873532.1"/>
    </source>
</evidence>
<reference evidence="1" key="1">
    <citation type="submission" date="2021-02" db="EMBL/GenBank/DDBJ databases">
        <authorList>
            <person name="Nowell W R."/>
        </authorList>
    </citation>
    <scope>NUCLEOTIDE SEQUENCE</scope>
</reference>
<dbReference type="Proteomes" id="UP000663882">
    <property type="component" value="Unassembled WGS sequence"/>
</dbReference>
<gene>
    <name evidence="2" type="ORF">OTI717_LOCUS22363</name>
    <name evidence="1" type="ORF">RFH988_LOCUS31563</name>
</gene>
<evidence type="ECO:0000313" key="3">
    <source>
        <dbReference type="Proteomes" id="UP000663882"/>
    </source>
</evidence>